<evidence type="ECO:0000256" key="2">
    <source>
        <dbReference type="ARBA" id="ARBA00023157"/>
    </source>
</evidence>
<feature type="compositionally biased region" description="Acidic residues" evidence="3">
    <location>
        <begin position="204"/>
        <end position="219"/>
    </location>
</feature>
<dbReference type="AlphaFoldDB" id="A0A2C9KQA6"/>
<dbReference type="PROSITE" id="PS50015">
    <property type="entry name" value="SAP_B"/>
    <property type="match status" value="1"/>
</dbReference>
<sequence>MMILHLFLVFICLLQSVTVIEGQKKYCSVCRALVSEVEWLISQVDPKKSIQVGSFRVDPNGNQKIKDKQYARSELHIEEIIESVCENLQNNYAWLDFDDGTGQMVRTVGFNGEKLDDKGFNLDREKGRKLKYQCDNFLEDHEEELITLFQNEHIPNYEVFICANKLAVCSNKDVAMPLFTLPKAKDEVEIGDAASNADVKDGGATEDVESDDVNLDETNSDSYRDNDFSDEL</sequence>
<dbReference type="Proteomes" id="UP001165740">
    <property type="component" value="Chromosome 1"/>
</dbReference>
<evidence type="ECO:0000313" key="12">
    <source>
        <dbReference type="RefSeq" id="XP_055886613.1"/>
    </source>
</evidence>
<dbReference type="InterPro" id="IPR042415">
    <property type="entry name" value="CNPY"/>
</dbReference>
<dbReference type="RefSeq" id="XP_055886625.1">
    <property type="nucleotide sequence ID" value="XM_056030650.1"/>
</dbReference>
<gene>
    <name evidence="6" type="primary">106060396</name>
    <name evidence="9 10 11 12 13 14 15" type="synonym">LOC106060396</name>
</gene>
<feature type="domain" description="Saposin B-type" evidence="5">
    <location>
        <begin position="23"/>
        <end position="173"/>
    </location>
</feature>
<evidence type="ECO:0000256" key="1">
    <source>
        <dbReference type="ARBA" id="ARBA00007285"/>
    </source>
</evidence>
<dbReference type="RefSeq" id="XP_055886631.1">
    <property type="nucleotide sequence ID" value="XM_056030656.1"/>
</dbReference>
<evidence type="ECO:0000313" key="10">
    <source>
        <dbReference type="RefSeq" id="XP_055886601.1"/>
    </source>
</evidence>
<dbReference type="STRING" id="6526.A0A2C9KQA6"/>
<dbReference type="GeneID" id="106060396"/>
<evidence type="ECO:0000313" key="6">
    <source>
        <dbReference type="EnsemblMetazoa" id="BGLB022319-PA"/>
    </source>
</evidence>
<proteinExistence type="inferred from homology"/>
<keyword evidence="4" id="KW-0732">Signal</keyword>
<organism evidence="6 7">
    <name type="scientific">Biomphalaria glabrata</name>
    <name type="common">Bloodfluke planorb</name>
    <name type="synonym">Freshwater snail</name>
    <dbReference type="NCBI Taxonomy" id="6526"/>
    <lineage>
        <taxon>Eukaryota</taxon>
        <taxon>Metazoa</taxon>
        <taxon>Spiralia</taxon>
        <taxon>Lophotrochozoa</taxon>
        <taxon>Mollusca</taxon>
        <taxon>Gastropoda</taxon>
        <taxon>Heterobranchia</taxon>
        <taxon>Euthyneura</taxon>
        <taxon>Panpulmonata</taxon>
        <taxon>Hygrophila</taxon>
        <taxon>Lymnaeoidea</taxon>
        <taxon>Planorbidae</taxon>
        <taxon>Biomphalaria</taxon>
    </lineage>
</organism>
<dbReference type="Proteomes" id="UP000076420">
    <property type="component" value="Unassembled WGS sequence"/>
</dbReference>
<evidence type="ECO:0000256" key="3">
    <source>
        <dbReference type="SAM" id="MobiDB-lite"/>
    </source>
</evidence>
<dbReference type="RefSeq" id="XP_055886636.1">
    <property type="nucleotide sequence ID" value="XM_056030661.1"/>
</dbReference>
<evidence type="ECO:0000313" key="8">
    <source>
        <dbReference type="Proteomes" id="UP001165740"/>
    </source>
</evidence>
<reference evidence="9 10" key="2">
    <citation type="submission" date="2025-04" db="UniProtKB">
        <authorList>
            <consortium name="RefSeq"/>
        </authorList>
    </citation>
    <scope>IDENTIFICATION</scope>
</reference>
<dbReference type="EnsemblMetazoa" id="BGLB022319-RA">
    <property type="protein sequence ID" value="BGLB022319-PA"/>
    <property type="gene ID" value="BGLB022319"/>
</dbReference>
<dbReference type="RefSeq" id="XP_055886601.1">
    <property type="nucleotide sequence ID" value="XM_056030626.1"/>
</dbReference>
<reference evidence="6" key="1">
    <citation type="submission" date="2020-05" db="UniProtKB">
        <authorList>
            <consortium name="EnsemblMetazoa"/>
        </authorList>
    </citation>
    <scope>IDENTIFICATION</scope>
    <source>
        <strain evidence="6">BB02</strain>
    </source>
</reference>
<comment type="similarity">
    <text evidence="1">Belongs to the canopy family.</text>
</comment>
<evidence type="ECO:0000259" key="5">
    <source>
        <dbReference type="PROSITE" id="PS50015"/>
    </source>
</evidence>
<evidence type="ECO:0000313" key="13">
    <source>
        <dbReference type="RefSeq" id="XP_055886625.1"/>
    </source>
</evidence>
<dbReference type="RefSeq" id="XP_013073695.1">
    <property type="nucleotide sequence ID" value="XM_013218241.2"/>
</dbReference>
<dbReference type="Pfam" id="PF11938">
    <property type="entry name" value="DUF3456"/>
    <property type="match status" value="1"/>
</dbReference>
<protein>
    <submittedName>
        <fullName evidence="9 10">Protein canopy homolog 2-like</fullName>
    </submittedName>
</protein>
<evidence type="ECO:0000313" key="9">
    <source>
        <dbReference type="RefSeq" id="XP_013073695.1"/>
    </source>
</evidence>
<dbReference type="InterPro" id="IPR008139">
    <property type="entry name" value="SaposinB_dom"/>
</dbReference>
<dbReference type="InterPro" id="IPR021852">
    <property type="entry name" value="DUF3456"/>
</dbReference>
<feature type="compositionally biased region" description="Basic and acidic residues" evidence="3">
    <location>
        <begin position="222"/>
        <end position="232"/>
    </location>
</feature>
<dbReference type="KEGG" id="bgt:106060396"/>
<name>A0A2C9KQA6_BIOGL</name>
<evidence type="ECO:0000256" key="4">
    <source>
        <dbReference type="SAM" id="SignalP"/>
    </source>
</evidence>
<dbReference type="Gene3D" id="1.10.225.10">
    <property type="entry name" value="Saposin-like"/>
    <property type="match status" value="1"/>
</dbReference>
<feature type="chain" id="PRO_5044573243" evidence="4">
    <location>
        <begin position="23"/>
        <end position="232"/>
    </location>
</feature>
<evidence type="ECO:0000313" key="14">
    <source>
        <dbReference type="RefSeq" id="XP_055886631.1"/>
    </source>
</evidence>
<dbReference type="VEuPathDB" id="VectorBase:BGLAX_044875"/>
<feature type="region of interest" description="Disordered" evidence="3">
    <location>
        <begin position="190"/>
        <end position="232"/>
    </location>
</feature>
<dbReference type="VEuPathDB" id="VectorBase:BGLB022319"/>
<dbReference type="PANTHER" id="PTHR13341:SF2">
    <property type="entry name" value="PROTEIN SEELE"/>
    <property type="match status" value="1"/>
</dbReference>
<dbReference type="RefSeq" id="XP_055886613.1">
    <property type="nucleotide sequence ID" value="XM_056030638.1"/>
</dbReference>
<dbReference type="OMA" id="NACNDFI"/>
<keyword evidence="2" id="KW-1015">Disulfide bond</keyword>
<feature type="signal peptide" evidence="4">
    <location>
        <begin position="1"/>
        <end position="22"/>
    </location>
</feature>
<dbReference type="PANTHER" id="PTHR13341">
    <property type="entry name" value="MIR-INTERACTING SAPOSIN-LIKE PROTEIN"/>
    <property type="match status" value="1"/>
</dbReference>
<dbReference type="OrthoDB" id="192915at2759"/>
<evidence type="ECO:0000313" key="7">
    <source>
        <dbReference type="Proteomes" id="UP000076420"/>
    </source>
</evidence>
<keyword evidence="8" id="KW-1185">Reference proteome</keyword>
<evidence type="ECO:0000313" key="15">
    <source>
        <dbReference type="RefSeq" id="XP_055886636.1"/>
    </source>
</evidence>
<accession>A0A2C9KQA6</accession>
<evidence type="ECO:0000313" key="11">
    <source>
        <dbReference type="RefSeq" id="XP_055886608.1"/>
    </source>
</evidence>
<dbReference type="GO" id="GO:0005783">
    <property type="term" value="C:endoplasmic reticulum"/>
    <property type="evidence" value="ECO:0007669"/>
    <property type="project" value="TreeGrafter"/>
</dbReference>
<dbReference type="RefSeq" id="XP_055886608.1">
    <property type="nucleotide sequence ID" value="XM_056030633.1"/>
</dbReference>